<dbReference type="Proteomes" id="UP000287651">
    <property type="component" value="Unassembled WGS sequence"/>
</dbReference>
<feature type="region of interest" description="Disordered" evidence="1">
    <location>
        <begin position="90"/>
        <end position="114"/>
    </location>
</feature>
<organism evidence="2 3">
    <name type="scientific">Ensete ventricosum</name>
    <name type="common">Abyssinian banana</name>
    <name type="synonym">Musa ensete</name>
    <dbReference type="NCBI Taxonomy" id="4639"/>
    <lineage>
        <taxon>Eukaryota</taxon>
        <taxon>Viridiplantae</taxon>
        <taxon>Streptophyta</taxon>
        <taxon>Embryophyta</taxon>
        <taxon>Tracheophyta</taxon>
        <taxon>Spermatophyta</taxon>
        <taxon>Magnoliopsida</taxon>
        <taxon>Liliopsida</taxon>
        <taxon>Zingiberales</taxon>
        <taxon>Musaceae</taxon>
        <taxon>Ensete</taxon>
    </lineage>
</organism>
<proteinExistence type="predicted"/>
<evidence type="ECO:0000313" key="3">
    <source>
        <dbReference type="Proteomes" id="UP000287651"/>
    </source>
</evidence>
<protein>
    <recommendedName>
        <fullName evidence="4">HAT C-terminal dimerisation domain-containing protein</fullName>
    </recommendedName>
</protein>
<name>A0A426X8W2_ENSVE</name>
<reference evidence="2 3" key="1">
    <citation type="journal article" date="2014" name="Agronomy (Basel)">
        <title>A Draft Genome Sequence for Ensete ventricosum, the Drought-Tolerant Tree Against Hunger.</title>
        <authorList>
            <person name="Harrison J."/>
            <person name="Moore K.A."/>
            <person name="Paszkiewicz K."/>
            <person name="Jones T."/>
            <person name="Grant M."/>
            <person name="Ambacheew D."/>
            <person name="Muzemil S."/>
            <person name="Studholme D.J."/>
        </authorList>
    </citation>
    <scope>NUCLEOTIDE SEQUENCE [LARGE SCALE GENOMIC DNA]</scope>
</reference>
<dbReference type="AlphaFoldDB" id="A0A426X8W2"/>
<dbReference type="EMBL" id="AMZH03024317">
    <property type="protein sequence ID" value="RRT35921.1"/>
    <property type="molecule type" value="Genomic_DNA"/>
</dbReference>
<evidence type="ECO:0008006" key="4">
    <source>
        <dbReference type="Google" id="ProtNLM"/>
    </source>
</evidence>
<sequence length="138" mass="16170">MKIRNRLSYRRLEKLAYIHYNMQLRLQCAELDKELKETEIDPIDLQFYNKDSEWVEVVENQEDPQLDEAEDPQHLLGFIIEAIKKEKAHLQQEENLPRKAKDKGKGEGSNISYTIGKNRIGRRDTFAIAFNNPLGPET</sequence>
<evidence type="ECO:0000313" key="2">
    <source>
        <dbReference type="EMBL" id="RRT35921.1"/>
    </source>
</evidence>
<evidence type="ECO:0000256" key="1">
    <source>
        <dbReference type="SAM" id="MobiDB-lite"/>
    </source>
</evidence>
<comment type="caution">
    <text evidence="2">The sequence shown here is derived from an EMBL/GenBank/DDBJ whole genome shotgun (WGS) entry which is preliminary data.</text>
</comment>
<feature type="compositionally biased region" description="Basic and acidic residues" evidence="1">
    <location>
        <begin position="90"/>
        <end position="106"/>
    </location>
</feature>
<accession>A0A426X8W2</accession>
<gene>
    <name evidence="2" type="ORF">B296_00056582</name>
</gene>